<dbReference type="AlphaFoldDB" id="A0A126WXB1"/>
<dbReference type="InterPro" id="IPR000014">
    <property type="entry name" value="PAS"/>
</dbReference>
<sequence>MQVEVSKHTEGTKEKMVRPNGLPESLIRYDARQKDMATSSVTELLEAVKKPPRTRALSESTNRPFVKNLDSGGEKEKFDAVSGQNSQNKALGRRHSHAGTRSSMQRISEIPEKKPRKPSRLSFMGIMKKGRRASTADEEFEATTTMDDNDEDHDEDESEDDARPESLDDKVRKKEMRKGIDLATTLERIEKNFVITDPRLPDNPIIFASDSFLELTEYSREEILGRNCRFLQGPETDPATVRKIRNAIDTQTEVTVQLINYTKSGKKFWNLFHLQPMRDQKGEVQYFIGVQLDGSEYVEPLYNSIPEATANERAKLVKGTAVDVDEAVRELPDANKKPEDLWLNHSKVVHPKPHKRGSPSWNAIQKILDSGDQIGLKHFRPVKPLGSGDTGSVHLVELCGSGQFFAMKAMDKGMMLNRNKVHRACAEREILDMLDHPFLPALYASFQTKTHICLITDYYSGGELFLLLDRQPTKVLKEDAVRFYAAEVVVALEYLHCQGIIYRDLKPENVLLQSNGHVALTDFDLSCLTSCKPQLLIPQTNEKKKHQKGQQTPIFMAEPMRASNSFVGTEEYIAPEIITGAGHTSAVDWWALGILLYEMLYGYTPFRGKTRQKTFANILHKDLKFPGSITASLQVKQLMHRLLHRDPKNRLGSSEGANEIKQHPFFRGVNWALIRRMNPPQLDTPLFESTEAEKDIEVDPGLQDLQTNVF</sequence>
<dbReference type="FunFam" id="3.30.200.20:FF:000133">
    <property type="entry name" value="LOV domain-containing protein"/>
    <property type="match status" value="1"/>
</dbReference>
<evidence type="ECO:0000256" key="4">
    <source>
        <dbReference type="ARBA" id="ARBA00012513"/>
    </source>
</evidence>
<protein>
    <recommendedName>
        <fullName evidence="4">non-specific serine/threonine protein kinase</fullName>
        <ecNumber evidence="4">2.7.11.1</ecNumber>
    </recommendedName>
</protein>
<dbReference type="PROSITE" id="PS00108">
    <property type="entry name" value="PROTEIN_KINASE_ST"/>
    <property type="match status" value="1"/>
</dbReference>
<feature type="compositionally biased region" description="Basic and acidic residues" evidence="20">
    <location>
        <begin position="1"/>
        <end position="17"/>
    </location>
</feature>
<keyword evidence="10" id="KW-0808">Transferase</keyword>
<evidence type="ECO:0000256" key="12">
    <source>
        <dbReference type="ARBA" id="ARBA00022741"/>
    </source>
</evidence>
<evidence type="ECO:0000256" key="7">
    <source>
        <dbReference type="ARBA" id="ARBA00022606"/>
    </source>
</evidence>
<keyword evidence="6" id="KW-0600">Photoreceptor protein</keyword>
<keyword evidence="16" id="KW-0675">Receptor</keyword>
<keyword evidence="12 19" id="KW-0547">Nucleotide-binding</keyword>
<dbReference type="Gene3D" id="1.10.510.10">
    <property type="entry name" value="Transferase(Phosphotransferase) domain 1"/>
    <property type="match status" value="1"/>
</dbReference>
<dbReference type="SUPFAM" id="SSF56112">
    <property type="entry name" value="Protein kinase-like (PK-like)"/>
    <property type="match status" value="1"/>
</dbReference>
<evidence type="ECO:0000259" key="21">
    <source>
        <dbReference type="PROSITE" id="PS50011"/>
    </source>
</evidence>
<evidence type="ECO:0000256" key="2">
    <source>
        <dbReference type="ARBA" id="ARBA00004202"/>
    </source>
</evidence>
<dbReference type="PROSITE" id="PS50113">
    <property type="entry name" value="PAC"/>
    <property type="match status" value="1"/>
</dbReference>
<dbReference type="Pfam" id="PF00069">
    <property type="entry name" value="Pkinase"/>
    <property type="match status" value="1"/>
</dbReference>
<dbReference type="GO" id="GO:0005886">
    <property type="term" value="C:plasma membrane"/>
    <property type="evidence" value="ECO:0007669"/>
    <property type="project" value="UniProtKB-SubCell"/>
</dbReference>
<dbReference type="InterPro" id="IPR000719">
    <property type="entry name" value="Prot_kinase_dom"/>
</dbReference>
<evidence type="ECO:0000256" key="13">
    <source>
        <dbReference type="ARBA" id="ARBA00022777"/>
    </source>
</evidence>
<feature type="region of interest" description="Disordered" evidence="20">
    <location>
        <begin position="1"/>
        <end position="25"/>
    </location>
</feature>
<organism evidence="24">
    <name type="scientific">Strychnos spinosa</name>
    <dbReference type="NCBI Taxonomy" id="99302"/>
    <lineage>
        <taxon>Eukaryota</taxon>
        <taxon>Viridiplantae</taxon>
        <taxon>Streptophyta</taxon>
        <taxon>Embryophyta</taxon>
        <taxon>Tracheophyta</taxon>
        <taxon>Spermatophyta</taxon>
        <taxon>Magnoliopsida</taxon>
        <taxon>eudicotyledons</taxon>
        <taxon>Gunneridae</taxon>
        <taxon>Pentapetalae</taxon>
        <taxon>asterids</taxon>
        <taxon>lamiids</taxon>
        <taxon>Gentianales</taxon>
        <taxon>Loganiaceae</taxon>
        <taxon>Strychnos</taxon>
    </lineage>
</organism>
<evidence type="ECO:0000256" key="14">
    <source>
        <dbReference type="ARBA" id="ARBA00022840"/>
    </source>
</evidence>
<evidence type="ECO:0000256" key="20">
    <source>
        <dbReference type="SAM" id="MobiDB-lite"/>
    </source>
</evidence>
<comment type="catalytic activity">
    <reaction evidence="17">
        <text>L-threonyl-[protein] + ATP = O-phospho-L-threonyl-[protein] + ADP + H(+)</text>
        <dbReference type="Rhea" id="RHEA:46608"/>
        <dbReference type="Rhea" id="RHEA-COMP:11060"/>
        <dbReference type="Rhea" id="RHEA-COMP:11605"/>
        <dbReference type="ChEBI" id="CHEBI:15378"/>
        <dbReference type="ChEBI" id="CHEBI:30013"/>
        <dbReference type="ChEBI" id="CHEBI:30616"/>
        <dbReference type="ChEBI" id="CHEBI:61977"/>
        <dbReference type="ChEBI" id="CHEBI:456216"/>
        <dbReference type="EC" id="2.7.11.1"/>
    </reaction>
</comment>
<reference evidence="24" key="1">
    <citation type="journal article" date="2016" name="Proc. Natl. Acad. Sci. U.S.A.">
        <title>Functional and topological diversity of LOV domain photoreceptors.</title>
        <authorList>
            <person name="Glantz S.T."/>
            <person name="Carpenter E.J."/>
            <person name="Melkonian M."/>
            <person name="Gardner K.H."/>
            <person name="Boyden E.S."/>
            <person name="Wong G.K."/>
            <person name="Chow B.Y."/>
        </authorList>
    </citation>
    <scope>NUCLEOTIDE SEQUENCE</scope>
    <source>
        <strain evidence="24">GGJD_2024426</strain>
    </source>
</reference>
<comment type="catalytic activity">
    <reaction evidence="18">
        <text>L-seryl-[protein] + ATP = O-phospho-L-seryl-[protein] + ADP + H(+)</text>
        <dbReference type="Rhea" id="RHEA:17989"/>
        <dbReference type="Rhea" id="RHEA-COMP:9863"/>
        <dbReference type="Rhea" id="RHEA-COMP:11604"/>
        <dbReference type="ChEBI" id="CHEBI:15378"/>
        <dbReference type="ChEBI" id="CHEBI:29999"/>
        <dbReference type="ChEBI" id="CHEBI:30616"/>
        <dbReference type="ChEBI" id="CHEBI:83421"/>
        <dbReference type="ChEBI" id="CHEBI:456216"/>
        <dbReference type="EC" id="2.7.11.1"/>
    </reaction>
</comment>
<keyword evidence="5" id="KW-0723">Serine/threonine-protein kinase</keyword>
<dbReference type="GO" id="GO:0042802">
    <property type="term" value="F:identical protein binding"/>
    <property type="evidence" value="ECO:0007669"/>
    <property type="project" value="UniProtKB-ARBA"/>
</dbReference>
<dbReference type="EMBL" id="KU699151">
    <property type="protein sequence ID" value="AML77169.1"/>
    <property type="molecule type" value="mRNA"/>
</dbReference>
<feature type="domain" description="PAS" evidence="22">
    <location>
        <begin position="182"/>
        <end position="251"/>
    </location>
</feature>
<dbReference type="FunFam" id="1.10.510.10:FF:000265">
    <property type="entry name" value="Putative LOV domain-containing protein"/>
    <property type="match status" value="1"/>
</dbReference>
<dbReference type="InterPro" id="IPR017441">
    <property type="entry name" value="Protein_kinase_ATP_BS"/>
</dbReference>
<keyword evidence="8" id="KW-0285">Flavoprotein</keyword>
<dbReference type="GO" id="GO:0004674">
    <property type="term" value="F:protein serine/threonine kinase activity"/>
    <property type="evidence" value="ECO:0007669"/>
    <property type="project" value="UniProtKB-KW"/>
</dbReference>
<dbReference type="GO" id="GO:0009638">
    <property type="term" value="P:phototropism"/>
    <property type="evidence" value="ECO:0007669"/>
    <property type="project" value="UniProtKB-ARBA"/>
</dbReference>
<dbReference type="GO" id="GO:0005524">
    <property type="term" value="F:ATP binding"/>
    <property type="evidence" value="ECO:0007669"/>
    <property type="project" value="UniProtKB-UniRule"/>
</dbReference>
<dbReference type="SMART" id="SM00086">
    <property type="entry name" value="PAC"/>
    <property type="match status" value="1"/>
</dbReference>
<dbReference type="Gene3D" id="3.30.450.20">
    <property type="entry name" value="PAS domain"/>
    <property type="match status" value="1"/>
</dbReference>
<proteinExistence type="evidence at transcript level"/>
<dbReference type="InterPro" id="IPR001610">
    <property type="entry name" value="PAC"/>
</dbReference>
<dbReference type="SMART" id="SM00220">
    <property type="entry name" value="S_TKc"/>
    <property type="match status" value="1"/>
</dbReference>
<dbReference type="GO" id="GO:0009902">
    <property type="term" value="P:chloroplast relocation"/>
    <property type="evidence" value="ECO:0007669"/>
    <property type="project" value="UniProtKB-ARBA"/>
</dbReference>
<dbReference type="GO" id="GO:0007623">
    <property type="term" value="P:circadian rhythm"/>
    <property type="evidence" value="ECO:0007669"/>
    <property type="project" value="UniProtKB-ARBA"/>
</dbReference>
<feature type="domain" description="PAC" evidence="23">
    <location>
        <begin position="252"/>
        <end position="306"/>
    </location>
</feature>
<dbReference type="GO" id="GO:0010181">
    <property type="term" value="F:FMN binding"/>
    <property type="evidence" value="ECO:0007669"/>
    <property type="project" value="UniProtKB-ARBA"/>
</dbReference>
<feature type="binding site" evidence="19">
    <location>
        <position position="408"/>
    </location>
    <ligand>
        <name>ATP</name>
        <dbReference type="ChEBI" id="CHEBI:30616"/>
    </ligand>
</feature>
<comment type="subcellular location">
    <subcellularLocation>
        <location evidence="2">Cell membrane</location>
        <topology evidence="2">Peripheral membrane protein</topology>
    </subcellularLocation>
</comment>
<evidence type="ECO:0000256" key="3">
    <source>
        <dbReference type="ARBA" id="ARBA00009903"/>
    </source>
</evidence>
<dbReference type="InterPro" id="IPR008271">
    <property type="entry name" value="Ser/Thr_kinase_AS"/>
</dbReference>
<keyword evidence="14 19" id="KW-0067">ATP-binding</keyword>
<dbReference type="EC" id="2.7.11.1" evidence="4"/>
<dbReference type="InterPro" id="IPR035965">
    <property type="entry name" value="PAS-like_dom_sf"/>
</dbReference>
<dbReference type="NCBIfam" id="TIGR00229">
    <property type="entry name" value="sensory_box"/>
    <property type="match status" value="1"/>
</dbReference>
<dbReference type="PROSITE" id="PS50112">
    <property type="entry name" value="PAS"/>
    <property type="match status" value="1"/>
</dbReference>
<evidence type="ECO:0000256" key="6">
    <source>
        <dbReference type="ARBA" id="ARBA00022543"/>
    </source>
</evidence>
<dbReference type="SUPFAM" id="SSF55785">
    <property type="entry name" value="PYP-like sensor domain (PAS domain)"/>
    <property type="match status" value="1"/>
</dbReference>
<dbReference type="Pfam" id="PF13426">
    <property type="entry name" value="PAS_9"/>
    <property type="match status" value="1"/>
</dbReference>
<dbReference type="GO" id="GO:0009882">
    <property type="term" value="F:blue light photoreceptor activity"/>
    <property type="evidence" value="ECO:0007669"/>
    <property type="project" value="UniProtKB-ARBA"/>
</dbReference>
<dbReference type="InterPro" id="IPR011009">
    <property type="entry name" value="Kinase-like_dom_sf"/>
</dbReference>
<dbReference type="PROSITE" id="PS50011">
    <property type="entry name" value="PROTEIN_KINASE_DOM"/>
    <property type="match status" value="1"/>
</dbReference>
<evidence type="ECO:0000256" key="5">
    <source>
        <dbReference type="ARBA" id="ARBA00022527"/>
    </source>
</evidence>
<dbReference type="InterPro" id="IPR000700">
    <property type="entry name" value="PAS-assoc_C"/>
</dbReference>
<comment type="similarity">
    <text evidence="3">Belongs to the protein kinase superfamily. AGC Ser/Thr protein kinase family.</text>
</comment>
<evidence type="ECO:0000313" key="24">
    <source>
        <dbReference type="EMBL" id="AML77169.1"/>
    </source>
</evidence>
<keyword evidence="15" id="KW-0157">Chromophore</keyword>
<evidence type="ECO:0000256" key="11">
    <source>
        <dbReference type="ARBA" id="ARBA00022737"/>
    </source>
</evidence>
<evidence type="ECO:0000256" key="15">
    <source>
        <dbReference type="ARBA" id="ARBA00022991"/>
    </source>
</evidence>
<evidence type="ECO:0000256" key="17">
    <source>
        <dbReference type="ARBA" id="ARBA00047899"/>
    </source>
</evidence>
<accession>A0A126WXB1</accession>
<evidence type="ECO:0000259" key="23">
    <source>
        <dbReference type="PROSITE" id="PS50113"/>
    </source>
</evidence>
<keyword evidence="7" id="KW-0716">Sensory transduction</keyword>
<keyword evidence="9" id="KW-0288">FMN</keyword>
<dbReference type="Gene3D" id="3.30.200.20">
    <property type="entry name" value="Phosphorylase Kinase, domain 1"/>
    <property type="match status" value="1"/>
</dbReference>
<evidence type="ECO:0000256" key="10">
    <source>
        <dbReference type="ARBA" id="ARBA00022679"/>
    </source>
</evidence>
<dbReference type="CDD" id="cd00130">
    <property type="entry name" value="PAS"/>
    <property type="match status" value="1"/>
</dbReference>
<evidence type="ECO:0000256" key="1">
    <source>
        <dbReference type="ARBA" id="ARBA00001917"/>
    </source>
</evidence>
<keyword evidence="11" id="KW-0677">Repeat</keyword>
<feature type="domain" description="Protein kinase" evidence="21">
    <location>
        <begin position="379"/>
        <end position="666"/>
    </location>
</feature>
<evidence type="ECO:0000256" key="8">
    <source>
        <dbReference type="ARBA" id="ARBA00022630"/>
    </source>
</evidence>
<dbReference type="PROSITE" id="PS00107">
    <property type="entry name" value="PROTEIN_KINASE_ATP"/>
    <property type="match status" value="1"/>
</dbReference>
<feature type="compositionally biased region" description="Basic and acidic residues" evidence="20">
    <location>
        <begin position="161"/>
        <end position="172"/>
    </location>
</feature>
<feature type="compositionally biased region" description="Acidic residues" evidence="20">
    <location>
        <begin position="136"/>
        <end position="160"/>
    </location>
</feature>
<comment type="cofactor">
    <cofactor evidence="1">
        <name>FMN</name>
        <dbReference type="ChEBI" id="CHEBI:58210"/>
    </cofactor>
</comment>
<evidence type="ECO:0000256" key="16">
    <source>
        <dbReference type="ARBA" id="ARBA00023170"/>
    </source>
</evidence>
<evidence type="ECO:0000259" key="22">
    <source>
        <dbReference type="PROSITE" id="PS50112"/>
    </source>
</evidence>
<dbReference type="PANTHER" id="PTHR45637">
    <property type="entry name" value="FLIPPASE KINASE 1-RELATED"/>
    <property type="match status" value="1"/>
</dbReference>
<feature type="region of interest" description="Disordered" evidence="20">
    <location>
        <begin position="51"/>
        <end position="172"/>
    </location>
</feature>
<evidence type="ECO:0000256" key="9">
    <source>
        <dbReference type="ARBA" id="ARBA00022643"/>
    </source>
</evidence>
<evidence type="ECO:0000256" key="18">
    <source>
        <dbReference type="ARBA" id="ARBA00048679"/>
    </source>
</evidence>
<dbReference type="CDD" id="cd05574">
    <property type="entry name" value="STKc_phototropin_like"/>
    <property type="match status" value="1"/>
</dbReference>
<evidence type="ECO:0000256" key="19">
    <source>
        <dbReference type="PROSITE-ProRule" id="PRU10141"/>
    </source>
</evidence>
<dbReference type="FunFam" id="3.30.450.20:FF:000002">
    <property type="entry name" value="LOV domain-containing protein"/>
    <property type="match status" value="1"/>
</dbReference>
<name>A0A126WXB1_9GENT</name>
<keyword evidence="13" id="KW-0418">Kinase</keyword>